<keyword evidence="7" id="KW-0479">Metal-binding</keyword>
<dbReference type="Gene3D" id="3.30.56.10">
    <property type="match status" value="2"/>
</dbReference>
<dbReference type="Gene3D" id="3.50.40.10">
    <property type="entry name" value="Phenylalanyl-trna Synthetase, Chain B, domain 3"/>
    <property type="match status" value="1"/>
</dbReference>
<dbReference type="PANTHER" id="PTHR10947">
    <property type="entry name" value="PHENYLALANYL-TRNA SYNTHETASE BETA CHAIN AND LEUCINE-RICH REPEAT-CONTAINING PROTEIN 47"/>
    <property type="match status" value="1"/>
</dbReference>
<dbReference type="GO" id="GO:0006432">
    <property type="term" value="P:phenylalanyl-tRNA aminoacylation"/>
    <property type="evidence" value="ECO:0007669"/>
    <property type="project" value="InterPro"/>
</dbReference>
<evidence type="ECO:0000256" key="5">
    <source>
        <dbReference type="ARBA" id="ARBA00022490"/>
    </source>
</evidence>
<accession>A0A7C4D6U7</accession>
<feature type="domain" description="B5" evidence="13">
    <location>
        <begin position="272"/>
        <end position="348"/>
    </location>
</feature>
<dbReference type="InterPro" id="IPR005146">
    <property type="entry name" value="B3/B4_tRNA-bd"/>
</dbReference>
<dbReference type="GO" id="GO:0009328">
    <property type="term" value="C:phenylalanine-tRNA ligase complex"/>
    <property type="evidence" value="ECO:0007669"/>
    <property type="project" value="TreeGrafter"/>
</dbReference>
<dbReference type="InterPro" id="IPR009061">
    <property type="entry name" value="DNA-bd_dom_put_sf"/>
</dbReference>
<dbReference type="PANTHER" id="PTHR10947:SF0">
    <property type="entry name" value="PHENYLALANINE--TRNA LIGASE BETA SUBUNIT"/>
    <property type="match status" value="1"/>
</dbReference>
<dbReference type="EMBL" id="DTBJ01000017">
    <property type="protein sequence ID" value="HGM58435.1"/>
    <property type="molecule type" value="Genomic_DNA"/>
</dbReference>
<protein>
    <recommendedName>
        <fullName evidence="4">phenylalanine--tRNA ligase</fullName>
        <ecNumber evidence="4">6.1.1.20</ecNumber>
    </recommendedName>
</protein>
<gene>
    <name evidence="14" type="ORF">ENU14_02465</name>
</gene>
<dbReference type="SMART" id="SM00874">
    <property type="entry name" value="B5"/>
    <property type="match status" value="1"/>
</dbReference>
<dbReference type="GO" id="GO:0005524">
    <property type="term" value="F:ATP binding"/>
    <property type="evidence" value="ECO:0007669"/>
    <property type="project" value="UniProtKB-KW"/>
</dbReference>
<dbReference type="EC" id="6.1.1.20" evidence="4"/>
<name>A0A7C4D6U7_STAMA</name>
<organism evidence="14">
    <name type="scientific">Staphylothermus marinus</name>
    <dbReference type="NCBI Taxonomy" id="2280"/>
    <lineage>
        <taxon>Archaea</taxon>
        <taxon>Thermoproteota</taxon>
        <taxon>Thermoprotei</taxon>
        <taxon>Desulfurococcales</taxon>
        <taxon>Desulfurococcaceae</taxon>
        <taxon>Staphylothermus</taxon>
    </lineage>
</organism>
<reference evidence="14" key="1">
    <citation type="journal article" date="2020" name="mSystems">
        <title>Genome- and Community-Level Interaction Insights into Carbon Utilization and Element Cycling Functions of Hydrothermarchaeota in Hydrothermal Sediment.</title>
        <authorList>
            <person name="Zhou Z."/>
            <person name="Liu Y."/>
            <person name="Xu W."/>
            <person name="Pan J."/>
            <person name="Luo Z.H."/>
            <person name="Li M."/>
        </authorList>
    </citation>
    <scope>NUCLEOTIDE SEQUENCE [LARGE SCALE GENOMIC DNA]</scope>
    <source>
        <strain evidence="14">SpSt-642</strain>
    </source>
</reference>
<dbReference type="GO" id="GO:0003723">
    <property type="term" value="F:RNA binding"/>
    <property type="evidence" value="ECO:0007669"/>
    <property type="project" value="InterPro"/>
</dbReference>
<dbReference type="SUPFAM" id="SSF55681">
    <property type="entry name" value="Class II aaRS and biotin synthetases"/>
    <property type="match status" value="1"/>
</dbReference>
<comment type="similarity">
    <text evidence="3">Belongs to the phenylalanyl-tRNA synthetase beta subunit family. Type 2 subfamily.</text>
</comment>
<comment type="subcellular location">
    <subcellularLocation>
        <location evidence="2">Cytoplasm</location>
    </subcellularLocation>
</comment>
<dbReference type="SUPFAM" id="SSF46955">
    <property type="entry name" value="Putative DNA-binding domain"/>
    <property type="match status" value="2"/>
</dbReference>
<evidence type="ECO:0000256" key="2">
    <source>
        <dbReference type="ARBA" id="ARBA00004496"/>
    </source>
</evidence>
<dbReference type="PROSITE" id="PS51483">
    <property type="entry name" value="B5"/>
    <property type="match status" value="1"/>
</dbReference>
<dbReference type="InterPro" id="IPR041616">
    <property type="entry name" value="PheRS_beta_core"/>
</dbReference>
<dbReference type="AlphaFoldDB" id="A0A7C4D6U7"/>
<evidence type="ECO:0000313" key="14">
    <source>
        <dbReference type="EMBL" id="HGM58435.1"/>
    </source>
</evidence>
<dbReference type="InterPro" id="IPR045060">
    <property type="entry name" value="Phe-tRNA-ligase_IIc_bsu"/>
</dbReference>
<dbReference type="GO" id="GO:0004826">
    <property type="term" value="F:phenylalanine-tRNA ligase activity"/>
    <property type="evidence" value="ECO:0007669"/>
    <property type="project" value="UniProtKB-EC"/>
</dbReference>
<dbReference type="InterPro" id="IPR004531">
    <property type="entry name" value="Phe-tRNA-synth_IIc_bsu_arc_euk"/>
</dbReference>
<dbReference type="CDD" id="cd00769">
    <property type="entry name" value="PheRS_beta_core"/>
    <property type="match status" value="1"/>
</dbReference>
<keyword evidence="8" id="KW-0547">Nucleotide-binding</keyword>
<dbReference type="Pfam" id="PF03483">
    <property type="entry name" value="B3_4"/>
    <property type="match status" value="1"/>
</dbReference>
<keyword evidence="9" id="KW-0067">ATP-binding</keyword>
<evidence type="ECO:0000256" key="1">
    <source>
        <dbReference type="ARBA" id="ARBA00001946"/>
    </source>
</evidence>
<dbReference type="InterPro" id="IPR045864">
    <property type="entry name" value="aa-tRNA-synth_II/BPL/LPL"/>
</dbReference>
<keyword evidence="11" id="KW-0648">Protein biosynthesis</keyword>
<keyword evidence="10" id="KW-0460">Magnesium</keyword>
<dbReference type="GO" id="GO:0000287">
    <property type="term" value="F:magnesium ion binding"/>
    <property type="evidence" value="ECO:0007669"/>
    <property type="project" value="InterPro"/>
</dbReference>
<proteinExistence type="inferred from homology"/>
<dbReference type="InterPro" id="IPR020825">
    <property type="entry name" value="Phe-tRNA_synthase-like_B3/B4"/>
</dbReference>
<evidence type="ECO:0000256" key="8">
    <source>
        <dbReference type="ARBA" id="ARBA00022741"/>
    </source>
</evidence>
<comment type="caution">
    <text evidence="14">The sequence shown here is derived from an EMBL/GenBank/DDBJ whole genome shotgun (WGS) entry which is preliminary data.</text>
</comment>
<comment type="cofactor">
    <cofactor evidence="1">
        <name>Mg(2+)</name>
        <dbReference type="ChEBI" id="CHEBI:18420"/>
    </cofactor>
</comment>
<dbReference type="SUPFAM" id="SSF56037">
    <property type="entry name" value="PheT/TilS domain"/>
    <property type="match status" value="1"/>
</dbReference>
<dbReference type="Pfam" id="PF03484">
    <property type="entry name" value="B5"/>
    <property type="match status" value="1"/>
</dbReference>
<evidence type="ECO:0000256" key="12">
    <source>
        <dbReference type="ARBA" id="ARBA00023146"/>
    </source>
</evidence>
<evidence type="ECO:0000256" key="4">
    <source>
        <dbReference type="ARBA" id="ARBA00012814"/>
    </source>
</evidence>
<sequence length="556" mass="63713">MPVIEISKSDLEKLVGRDLSIEEIIDLLPRMKCEIERIEGDIIEYEATHDRPDLFSTEGLARSLKYFLGIGETSYKLVDEGIKAFNKGVYYRPYVAFAIVRNVELNNEAIKQIMQLQEKLATTYGRNRRKASIGVYDLDTIKLPVYYELADIYETKFTPLNETVEMNLYEIIEKTDKGREFGWIIKDYDKYPILRDSDGRILSLAPIINSEDTRVTENTRNIIIDSTGIDPEIVIDMVTLMALNIAERSIDRKIVYVETIMPDNQVLKAPRSSRGSIKISVREINRILGVKLNTRTIVDYLHKMGFTEIIEKKRYLEVKIPLHRLDIISWIDISEDIAIAYGYDRLGSESIELPSTKQSGRVHPVEYLSRVFRKILSSYNFIEVVNYIMSNPTIQLELFNLDKKMITVSNPKMEKYTGLRIWLTPGLLETIIYNAEKEKEIRIFEIGDVVIPDEEYETGARTERRVGLAISHDKATLTDGLTTVTTILEQLGLKPEFRQTSINGFLEKRTASIFVDGVEIGFVGEIHPRILDKLGLTNPVVIAELSLNNLLNIISR</sequence>
<evidence type="ECO:0000256" key="11">
    <source>
        <dbReference type="ARBA" id="ARBA00022917"/>
    </source>
</evidence>
<dbReference type="InterPro" id="IPR005147">
    <property type="entry name" value="tRNA_synthase_B5-dom"/>
</dbReference>
<keyword evidence="5" id="KW-0963">Cytoplasm</keyword>
<evidence type="ECO:0000256" key="7">
    <source>
        <dbReference type="ARBA" id="ARBA00022723"/>
    </source>
</evidence>
<keyword evidence="6 14" id="KW-0436">Ligase</keyword>
<evidence type="ECO:0000256" key="9">
    <source>
        <dbReference type="ARBA" id="ARBA00022840"/>
    </source>
</evidence>
<evidence type="ECO:0000256" key="6">
    <source>
        <dbReference type="ARBA" id="ARBA00022598"/>
    </source>
</evidence>
<dbReference type="Pfam" id="PF17759">
    <property type="entry name" value="tRNA_synthFbeta"/>
    <property type="match status" value="1"/>
</dbReference>
<dbReference type="NCBIfam" id="TIGR00471">
    <property type="entry name" value="pheT_arch"/>
    <property type="match status" value="1"/>
</dbReference>
<evidence type="ECO:0000256" key="3">
    <source>
        <dbReference type="ARBA" id="ARBA00007438"/>
    </source>
</evidence>
<dbReference type="SMART" id="SM00873">
    <property type="entry name" value="B3_4"/>
    <property type="match status" value="1"/>
</dbReference>
<dbReference type="Gene3D" id="3.30.930.10">
    <property type="entry name" value="Bira Bifunctional Protein, Domain 2"/>
    <property type="match status" value="1"/>
</dbReference>
<evidence type="ECO:0000259" key="13">
    <source>
        <dbReference type="PROSITE" id="PS51483"/>
    </source>
</evidence>
<keyword evidence="12" id="KW-0030">Aminoacyl-tRNA synthetase</keyword>
<evidence type="ECO:0000256" key="10">
    <source>
        <dbReference type="ARBA" id="ARBA00022842"/>
    </source>
</evidence>